<keyword evidence="3" id="KW-1185">Reference proteome</keyword>
<dbReference type="EMBL" id="CASHTH010004488">
    <property type="protein sequence ID" value="CAI8058084.1"/>
    <property type="molecule type" value="Genomic_DNA"/>
</dbReference>
<reference evidence="2" key="1">
    <citation type="submission" date="2023-03" db="EMBL/GenBank/DDBJ databases">
        <authorList>
            <person name="Steffen K."/>
            <person name="Cardenas P."/>
        </authorList>
    </citation>
    <scope>NUCLEOTIDE SEQUENCE</scope>
</reference>
<feature type="compositionally biased region" description="Polar residues" evidence="1">
    <location>
        <begin position="102"/>
        <end position="112"/>
    </location>
</feature>
<evidence type="ECO:0000313" key="2">
    <source>
        <dbReference type="EMBL" id="CAI8058084.1"/>
    </source>
</evidence>
<protein>
    <submittedName>
        <fullName evidence="2">Uncharacterized protein</fullName>
    </submittedName>
</protein>
<gene>
    <name evidence="2" type="ORF">GBAR_LOCUS31585</name>
</gene>
<name>A0AA35U2B5_GEOBA</name>
<evidence type="ECO:0000313" key="3">
    <source>
        <dbReference type="Proteomes" id="UP001174909"/>
    </source>
</evidence>
<feature type="compositionally biased region" description="Basic and acidic residues" evidence="1">
    <location>
        <begin position="25"/>
        <end position="39"/>
    </location>
</feature>
<comment type="caution">
    <text evidence="2">The sequence shown here is derived from an EMBL/GenBank/DDBJ whole genome shotgun (WGS) entry which is preliminary data.</text>
</comment>
<feature type="compositionally biased region" description="Low complexity" evidence="1">
    <location>
        <begin position="121"/>
        <end position="130"/>
    </location>
</feature>
<feature type="compositionally biased region" description="Polar residues" evidence="1">
    <location>
        <begin position="180"/>
        <end position="190"/>
    </location>
</feature>
<dbReference type="AlphaFoldDB" id="A0AA35U2B5"/>
<feature type="compositionally biased region" description="Low complexity" evidence="1">
    <location>
        <begin position="49"/>
        <end position="62"/>
    </location>
</feature>
<organism evidence="2 3">
    <name type="scientific">Geodia barretti</name>
    <name type="common">Barrett's horny sponge</name>
    <dbReference type="NCBI Taxonomy" id="519541"/>
    <lineage>
        <taxon>Eukaryota</taxon>
        <taxon>Metazoa</taxon>
        <taxon>Porifera</taxon>
        <taxon>Demospongiae</taxon>
        <taxon>Heteroscleromorpha</taxon>
        <taxon>Tetractinellida</taxon>
        <taxon>Astrophorina</taxon>
        <taxon>Geodiidae</taxon>
        <taxon>Geodia</taxon>
    </lineage>
</organism>
<proteinExistence type="predicted"/>
<dbReference type="Proteomes" id="UP001174909">
    <property type="component" value="Unassembled WGS sequence"/>
</dbReference>
<sequence length="219" mass="23603">MSHAAYHMEALRRQRLIDRASALRKQRENQEEVRGEARDAVTQTEQQPVGSRASSSAVSSSKCRSDSRKSSKSGSCKQGDWTSSLSGERRSQSATSRRSSCEETGSSVVTDMSSRKEACGSSYSARSSRLPSRHPHPSGEQSSRSGLQEEGSAGSRKRQRTPSHQSSPEIGAPRDGPNSVRATSRPASQTSNSSRRKRKNSGSVGSPSSPSHSTPPQEE</sequence>
<accession>A0AA35U2B5</accession>
<feature type="compositionally biased region" description="Low complexity" evidence="1">
    <location>
        <begin position="201"/>
        <end position="219"/>
    </location>
</feature>
<feature type="region of interest" description="Disordered" evidence="1">
    <location>
        <begin position="22"/>
        <end position="219"/>
    </location>
</feature>
<evidence type="ECO:0000256" key="1">
    <source>
        <dbReference type="SAM" id="MobiDB-lite"/>
    </source>
</evidence>